<name>A0ABW2HMF9_9ACTN</name>
<protein>
    <submittedName>
        <fullName evidence="2">Geranylgeranyl reductase family protein</fullName>
    </submittedName>
</protein>
<sequence>MHNPATSGPAGPSGVIEDEADAIVVGAGPGGSAAAYHMARHGLRVLLLEKTEFPREKVCGDGLTPRAVRQLVRMGVDTSEKAGWLHNKGLRVIGGGVRLELDWPDLASFPNYGLVRTRLDFDDMLAKRAAEAGALLRTGVNVTGPVLDDEGRAIGVTAKVGPGKEPVEFRAPLVIAADGVSGKLPLGMGLAKRDDRPIGVAVRRYYHSPVRADDDYLESWLELRSATDRERLLPGYGWIFGMGDGRVNVGLGILNSSSAFGKTNYRSMLTDWLAGTPADWGMRGEENADGPILGAALPMGFNRVPHYTRGLMLVGDSGGMVNPMNGEGIAYAMESGELAAEVAVQALARPAGADRERALRAYPSELSLRFGGYYRLGGVFVKLIGNPQIMRIATKHGMPHPTLMRFVLKLLANLTDPRGGDAMDRIINGLTRVAPAV</sequence>
<dbReference type="InterPro" id="IPR011777">
    <property type="entry name" value="Geranylgeranyl_Rdtase_fam"/>
</dbReference>
<feature type="domain" description="FAD-binding" evidence="1">
    <location>
        <begin position="20"/>
        <end position="183"/>
    </location>
</feature>
<dbReference type="InterPro" id="IPR050407">
    <property type="entry name" value="Geranylgeranyl_reductase"/>
</dbReference>
<evidence type="ECO:0000313" key="2">
    <source>
        <dbReference type="EMBL" id="MFC7274392.1"/>
    </source>
</evidence>
<dbReference type="PRINTS" id="PR00420">
    <property type="entry name" value="RNGMNOXGNASE"/>
</dbReference>
<dbReference type="Gene3D" id="3.50.50.60">
    <property type="entry name" value="FAD/NAD(P)-binding domain"/>
    <property type="match status" value="1"/>
</dbReference>
<dbReference type="PANTHER" id="PTHR42685:SF22">
    <property type="entry name" value="CONDITIONED MEDIUM FACTOR RECEPTOR 1"/>
    <property type="match status" value="1"/>
</dbReference>
<dbReference type="EMBL" id="JBHTBJ010000005">
    <property type="protein sequence ID" value="MFC7274392.1"/>
    <property type="molecule type" value="Genomic_DNA"/>
</dbReference>
<evidence type="ECO:0000259" key="1">
    <source>
        <dbReference type="Pfam" id="PF01494"/>
    </source>
</evidence>
<dbReference type="InterPro" id="IPR002938">
    <property type="entry name" value="FAD-bd"/>
</dbReference>
<dbReference type="Proteomes" id="UP001596548">
    <property type="component" value="Unassembled WGS sequence"/>
</dbReference>
<reference evidence="3" key="1">
    <citation type="journal article" date="2019" name="Int. J. Syst. Evol. Microbiol.">
        <title>The Global Catalogue of Microorganisms (GCM) 10K type strain sequencing project: providing services to taxonomists for standard genome sequencing and annotation.</title>
        <authorList>
            <consortium name="The Broad Institute Genomics Platform"/>
            <consortium name="The Broad Institute Genome Sequencing Center for Infectious Disease"/>
            <person name="Wu L."/>
            <person name="Ma J."/>
        </authorList>
    </citation>
    <scope>NUCLEOTIDE SEQUENCE [LARGE SCALE GENOMIC DNA]</scope>
    <source>
        <strain evidence="3">XZYJT-10</strain>
    </source>
</reference>
<gene>
    <name evidence="2" type="ORF">ACFQS1_10415</name>
</gene>
<dbReference type="RefSeq" id="WP_378966240.1">
    <property type="nucleotide sequence ID" value="NZ_JBHTBJ010000005.1"/>
</dbReference>
<accession>A0ABW2HMF9</accession>
<comment type="caution">
    <text evidence="2">The sequence shown here is derived from an EMBL/GenBank/DDBJ whole genome shotgun (WGS) entry which is preliminary data.</text>
</comment>
<dbReference type="NCBIfam" id="TIGR02032">
    <property type="entry name" value="GG-red-SF"/>
    <property type="match status" value="1"/>
</dbReference>
<dbReference type="SUPFAM" id="SSF51905">
    <property type="entry name" value="FAD/NAD(P)-binding domain"/>
    <property type="match status" value="1"/>
</dbReference>
<organism evidence="2 3">
    <name type="scientific">Paractinoplanes rhizophilus</name>
    <dbReference type="NCBI Taxonomy" id="1416877"/>
    <lineage>
        <taxon>Bacteria</taxon>
        <taxon>Bacillati</taxon>
        <taxon>Actinomycetota</taxon>
        <taxon>Actinomycetes</taxon>
        <taxon>Micromonosporales</taxon>
        <taxon>Micromonosporaceae</taxon>
        <taxon>Paractinoplanes</taxon>
    </lineage>
</organism>
<proteinExistence type="predicted"/>
<keyword evidence="3" id="KW-1185">Reference proteome</keyword>
<evidence type="ECO:0000313" key="3">
    <source>
        <dbReference type="Proteomes" id="UP001596548"/>
    </source>
</evidence>
<dbReference type="PANTHER" id="PTHR42685">
    <property type="entry name" value="GERANYLGERANYL DIPHOSPHATE REDUCTASE"/>
    <property type="match status" value="1"/>
</dbReference>
<dbReference type="InterPro" id="IPR036188">
    <property type="entry name" value="FAD/NAD-bd_sf"/>
</dbReference>
<dbReference type="Pfam" id="PF01494">
    <property type="entry name" value="FAD_binding_3"/>
    <property type="match status" value="1"/>
</dbReference>